<reference evidence="3" key="1">
    <citation type="journal article" date="2013" name="Genetics">
        <title>The draft genome and transcriptome of Panagrellus redivivus are shaped by the harsh demands of a free-living lifestyle.</title>
        <authorList>
            <person name="Srinivasan J."/>
            <person name="Dillman A.R."/>
            <person name="Macchietto M.G."/>
            <person name="Heikkinen L."/>
            <person name="Lakso M."/>
            <person name="Fracchia K.M."/>
            <person name="Antoshechkin I."/>
            <person name="Mortazavi A."/>
            <person name="Wong G."/>
            <person name="Sternberg P.W."/>
        </authorList>
    </citation>
    <scope>NUCLEOTIDE SEQUENCE [LARGE SCALE GENOMIC DNA]</scope>
    <source>
        <strain evidence="3">MT8872</strain>
    </source>
</reference>
<name>A0A7E4VL00_PANRE</name>
<feature type="region of interest" description="Disordered" evidence="1">
    <location>
        <begin position="118"/>
        <end position="173"/>
    </location>
</feature>
<evidence type="ECO:0000256" key="1">
    <source>
        <dbReference type="SAM" id="MobiDB-lite"/>
    </source>
</evidence>
<feature type="transmembrane region" description="Helical" evidence="2">
    <location>
        <begin position="372"/>
        <end position="392"/>
    </location>
</feature>
<evidence type="ECO:0000313" key="4">
    <source>
        <dbReference type="WBParaSite" id="Pan_g22395.t1"/>
    </source>
</evidence>
<sequence>MHTQTRPFEADDDASASAASDLPFFTLQIGDSTQLPTGLFGRRQFLAKKALQRWHRPSPAEALRGCRYGETVKLRRDVHIGCEGIWRIKKSTLIGKAPFKSAKRSNFNMYLWAETMVTSSDHQKDGRRGSRSANGTPRRSANKSNTTSPRRHPNRDRERASERDRHKSPRPSLIHTDSELGLLVDETPRSTGIERTTVHSSHGAGTSILVNILRALLARGLFIVHSLTTIWMTADVRAEGEIWTFALISISIIIEGSHVIVMRAGDERKWFSPSVLLYVLATAPPIWLLEHTLCEWRLNGDTAKLREAFHLQLLEQLLLVVLIVGRWLLPKGEISREQLSQILLAYLAISSDIVELFDVFKEKPVYSDKFVQYVVLSAWTLSLLQFPFVLTVSRARKMRVAITEDVIIRKTDFWSCIYDIDLWAILLANSLQDMPFLAVRLFLVSRGLLTYTMAFFICKNGLIIALQTYRAFVLFNDRYLHPGNALESTAAELYTAQTRKHQKRGKGHRREKPKPNPAPIANENAPIYGSGNNNRRSSSSHAIGGRNYGSNNQRSPHRRVYRNMRTSIDEE</sequence>
<proteinExistence type="predicted"/>
<feature type="transmembrane region" description="Helical" evidence="2">
    <location>
        <begin position="240"/>
        <end position="261"/>
    </location>
</feature>
<organism evidence="3 4">
    <name type="scientific">Panagrellus redivivus</name>
    <name type="common">Microworm</name>
    <dbReference type="NCBI Taxonomy" id="6233"/>
    <lineage>
        <taxon>Eukaryota</taxon>
        <taxon>Metazoa</taxon>
        <taxon>Ecdysozoa</taxon>
        <taxon>Nematoda</taxon>
        <taxon>Chromadorea</taxon>
        <taxon>Rhabditida</taxon>
        <taxon>Tylenchina</taxon>
        <taxon>Panagrolaimomorpha</taxon>
        <taxon>Panagrolaimoidea</taxon>
        <taxon>Panagrolaimidae</taxon>
        <taxon>Panagrellus</taxon>
    </lineage>
</organism>
<keyword evidence="2" id="KW-0472">Membrane</keyword>
<dbReference type="AlphaFoldDB" id="A0A7E4VL00"/>
<evidence type="ECO:0000313" key="3">
    <source>
        <dbReference type="Proteomes" id="UP000492821"/>
    </source>
</evidence>
<dbReference type="InterPro" id="IPR019169">
    <property type="entry name" value="Transmembrane_26"/>
</dbReference>
<feature type="transmembrane region" description="Helical" evidence="2">
    <location>
        <begin position="309"/>
        <end position="329"/>
    </location>
</feature>
<dbReference type="Proteomes" id="UP000492821">
    <property type="component" value="Unassembled WGS sequence"/>
</dbReference>
<feature type="transmembrane region" description="Helical" evidence="2">
    <location>
        <begin position="216"/>
        <end position="234"/>
    </location>
</feature>
<dbReference type="WBParaSite" id="Pan_g22395.t1">
    <property type="protein sequence ID" value="Pan_g22395.t1"/>
    <property type="gene ID" value="Pan_g22395"/>
</dbReference>
<evidence type="ECO:0000256" key="2">
    <source>
        <dbReference type="SAM" id="Phobius"/>
    </source>
</evidence>
<feature type="transmembrane region" description="Helical" evidence="2">
    <location>
        <begin position="270"/>
        <end position="289"/>
    </location>
</feature>
<feature type="transmembrane region" description="Helical" evidence="2">
    <location>
        <begin position="413"/>
        <end position="431"/>
    </location>
</feature>
<feature type="compositionally biased region" description="Basic and acidic residues" evidence="1">
    <location>
        <begin position="155"/>
        <end position="165"/>
    </location>
</feature>
<keyword evidence="2" id="KW-1133">Transmembrane helix</keyword>
<feature type="transmembrane region" description="Helical" evidence="2">
    <location>
        <begin position="341"/>
        <end position="360"/>
    </location>
</feature>
<reference evidence="4" key="2">
    <citation type="submission" date="2020-10" db="UniProtKB">
        <authorList>
            <consortium name="WormBaseParasite"/>
        </authorList>
    </citation>
    <scope>IDENTIFICATION</scope>
</reference>
<keyword evidence="3" id="KW-1185">Reference proteome</keyword>
<dbReference type="PANTHER" id="PTHR22168:SF8">
    <property type="entry name" value="TRANSMEMBRANE PROTEIN 26"/>
    <property type="match status" value="1"/>
</dbReference>
<feature type="region of interest" description="Disordered" evidence="1">
    <location>
        <begin position="498"/>
        <end position="571"/>
    </location>
</feature>
<feature type="compositionally biased region" description="Polar residues" evidence="1">
    <location>
        <begin position="131"/>
        <end position="148"/>
    </location>
</feature>
<keyword evidence="2" id="KW-0812">Transmembrane</keyword>
<dbReference type="Pfam" id="PF09772">
    <property type="entry name" value="Tmem26"/>
    <property type="match status" value="2"/>
</dbReference>
<feature type="compositionally biased region" description="Basic residues" evidence="1">
    <location>
        <begin position="498"/>
        <end position="512"/>
    </location>
</feature>
<feature type="compositionally biased region" description="Low complexity" evidence="1">
    <location>
        <begin position="519"/>
        <end position="540"/>
    </location>
</feature>
<feature type="transmembrane region" description="Helical" evidence="2">
    <location>
        <begin position="437"/>
        <end position="458"/>
    </location>
</feature>
<protein>
    <submittedName>
        <fullName evidence="4">Transmembrane protein 26</fullName>
    </submittedName>
</protein>
<dbReference type="PANTHER" id="PTHR22168">
    <property type="entry name" value="TMEM26 PROTEIN"/>
    <property type="match status" value="1"/>
</dbReference>
<accession>A0A7E4VL00</accession>